<evidence type="ECO:0000313" key="2">
    <source>
        <dbReference type="Proteomes" id="UP000618931"/>
    </source>
</evidence>
<protein>
    <recommendedName>
        <fullName evidence="3">Bacterial surface antigen (D15) domain-containing protein</fullName>
    </recommendedName>
</protein>
<evidence type="ECO:0008006" key="3">
    <source>
        <dbReference type="Google" id="ProtNLM"/>
    </source>
</evidence>
<evidence type="ECO:0000313" key="1">
    <source>
        <dbReference type="EMBL" id="MBF9221428.1"/>
    </source>
</evidence>
<comment type="caution">
    <text evidence="1">The sequence shown here is derived from an EMBL/GenBank/DDBJ whole genome shotgun (WGS) entry which is preliminary data.</text>
</comment>
<dbReference type="RefSeq" id="WP_196292872.1">
    <property type="nucleotide sequence ID" value="NZ_JADQDM010000003.1"/>
</dbReference>
<keyword evidence="2" id="KW-1185">Reference proteome</keyword>
<organism evidence="1 2">
    <name type="scientific">Hymenobacter ruricola</name>
    <dbReference type="NCBI Taxonomy" id="2791023"/>
    <lineage>
        <taxon>Bacteria</taxon>
        <taxon>Pseudomonadati</taxon>
        <taxon>Bacteroidota</taxon>
        <taxon>Cytophagia</taxon>
        <taxon>Cytophagales</taxon>
        <taxon>Hymenobacteraceae</taxon>
        <taxon>Hymenobacter</taxon>
    </lineage>
</organism>
<proteinExistence type="predicted"/>
<reference evidence="1 2" key="1">
    <citation type="submission" date="2020-11" db="EMBL/GenBank/DDBJ databases">
        <authorList>
            <person name="Kim M.K."/>
        </authorList>
    </citation>
    <scope>NUCLEOTIDE SEQUENCE [LARGE SCALE GENOMIC DNA]</scope>
    <source>
        <strain evidence="1 2">BT662</strain>
    </source>
</reference>
<sequence>MVVRSNGDTLRGEIENNFWVDPPKFIHFRQSSSAAAELLRPRQLRAVVFAGGRYFRFERLPIDHAAETRLDRLPQGYHPDVRQDSLLAEVLLEGPAELLRVVRFSATHYLVRRAGQPVLDLSEREYLSPGSGGKLTVTNGNNYRAQLELYFGDCAAASLAARGAVFTPEGLAAVVQAYNEACSAARQPARSWLTQAATTGTASWRVGVVAGARYLRTDNADIPPQLSPCGGLYGEVLLPNRSLALYSEVNLSGFHGGFCKVGSYVQTSGIVNGQPVVTNTPVVTAFDYQALLPSFRLGFRYFYPLPREQQWLLGGGLEAGYVMGIHGFKVTDGPSIDAGEADVTTSRVILARYSGLLREHGLAQAAVHGQRRCVVFRRICATAPNAELSAEPQH</sequence>
<dbReference type="EMBL" id="JADQDM010000003">
    <property type="protein sequence ID" value="MBF9221428.1"/>
    <property type="molecule type" value="Genomic_DNA"/>
</dbReference>
<gene>
    <name evidence="1" type="ORF">I2H31_09960</name>
</gene>
<dbReference type="Proteomes" id="UP000618931">
    <property type="component" value="Unassembled WGS sequence"/>
</dbReference>
<accession>A0ABS0I3X5</accession>
<name>A0ABS0I3X5_9BACT</name>